<dbReference type="Pfam" id="PF05139">
    <property type="entry name" value="Erythro_esteras"/>
    <property type="match status" value="2"/>
</dbReference>
<dbReference type="SUPFAM" id="SSF159501">
    <property type="entry name" value="EreA/ChaN-like"/>
    <property type="match status" value="2"/>
</dbReference>
<dbReference type="RefSeq" id="WP_182841851.1">
    <property type="nucleotide sequence ID" value="NZ_BAAALP010000090.1"/>
</dbReference>
<comment type="caution">
    <text evidence="2">The sequence shown here is derived from an EMBL/GenBank/DDBJ whole genome shotgun (WGS) entry which is preliminary data.</text>
</comment>
<keyword evidence="2" id="KW-0378">Hydrolase</keyword>
<sequence>MSVVEQVRERSAGLADREPDEPLDDLRPLAAMVGDARVVALGAASRGTRELAVLAHRVVRLLVEERGFRSVALEGDDPVRLGLAAHVTTGEGDPRRMLAGARPFLRTEEVLALVHWMRARNARHPGDPVRFAEIPERPARGDGLAGLERDLADNVDWWRERSGDRIVYWGGMAHTAVGDPLTLTQDAFVGTHRTMGAHLRERLGDGYRSIGLTLGRGTAGVTLPAPDAGFAGAVLGRAAAGRAGYVLDLREEHPEPLRAWLGSPARTRLVGPSYDPARDAAFHLSGGALRDWFDAVVHTEEVTSARFL</sequence>
<evidence type="ECO:0000313" key="2">
    <source>
        <dbReference type="EMBL" id="MBA8949419.1"/>
    </source>
</evidence>
<dbReference type="EMBL" id="JACJIA010000001">
    <property type="protein sequence ID" value="MBA8949419.1"/>
    <property type="molecule type" value="Genomic_DNA"/>
</dbReference>
<keyword evidence="3" id="KW-1185">Reference proteome</keyword>
<dbReference type="CDD" id="cd14728">
    <property type="entry name" value="Ere-like"/>
    <property type="match status" value="1"/>
</dbReference>
<dbReference type="Gene3D" id="3.40.1660.10">
    <property type="entry name" value="EreA-like (biosynthetic domain)"/>
    <property type="match status" value="1"/>
</dbReference>
<reference evidence="2 3" key="1">
    <citation type="submission" date="2020-08" db="EMBL/GenBank/DDBJ databases">
        <title>Genomic Encyclopedia of Type Strains, Phase IV (KMG-IV): sequencing the most valuable type-strain genomes for metagenomic binning, comparative biology and taxonomic classification.</title>
        <authorList>
            <person name="Goeker M."/>
        </authorList>
    </citation>
    <scope>NUCLEOTIDE SEQUENCE [LARGE SCALE GENOMIC DNA]</scope>
    <source>
        <strain evidence="2 3">DSM 44197</strain>
    </source>
</reference>
<organism evidence="2 3">
    <name type="scientific">Actinomadura namibiensis</name>
    <dbReference type="NCBI Taxonomy" id="182080"/>
    <lineage>
        <taxon>Bacteria</taxon>
        <taxon>Bacillati</taxon>
        <taxon>Actinomycetota</taxon>
        <taxon>Actinomycetes</taxon>
        <taxon>Streptosporangiales</taxon>
        <taxon>Thermomonosporaceae</taxon>
        <taxon>Actinomadura</taxon>
    </lineage>
</organism>
<dbReference type="InterPro" id="IPR007815">
    <property type="entry name" value="Emycin_Estase"/>
</dbReference>
<dbReference type="AlphaFoldDB" id="A0A7W3LJT6"/>
<dbReference type="EC" id="3.1.1.-" evidence="2"/>
<accession>A0A7W3LJT6</accession>
<feature type="compositionally biased region" description="Basic and acidic residues" evidence="1">
    <location>
        <begin position="1"/>
        <end position="17"/>
    </location>
</feature>
<dbReference type="Proteomes" id="UP000572680">
    <property type="component" value="Unassembled WGS sequence"/>
</dbReference>
<dbReference type="Gene3D" id="3.30.1870.10">
    <property type="entry name" value="EreA-like, domain 2"/>
    <property type="match status" value="1"/>
</dbReference>
<protein>
    <submittedName>
        <fullName evidence="2">Erythromycin esterase</fullName>
        <ecNumber evidence="2">3.1.1.-</ecNumber>
    </submittedName>
</protein>
<dbReference type="GO" id="GO:0016787">
    <property type="term" value="F:hydrolase activity"/>
    <property type="evidence" value="ECO:0007669"/>
    <property type="project" value="UniProtKB-KW"/>
</dbReference>
<evidence type="ECO:0000313" key="3">
    <source>
        <dbReference type="Proteomes" id="UP000572680"/>
    </source>
</evidence>
<dbReference type="PANTHER" id="PTHR31299">
    <property type="entry name" value="ESTERASE, PUTATIVE (AFU_ORTHOLOGUE AFUA_1G05850)-RELATED"/>
    <property type="match status" value="1"/>
</dbReference>
<name>A0A7W3LJT6_ACTNM</name>
<dbReference type="PANTHER" id="PTHR31299:SF0">
    <property type="entry name" value="ESTERASE, PUTATIVE (AFU_ORTHOLOGUE AFUA_1G05850)-RELATED"/>
    <property type="match status" value="1"/>
</dbReference>
<feature type="region of interest" description="Disordered" evidence="1">
    <location>
        <begin position="1"/>
        <end position="23"/>
    </location>
</feature>
<evidence type="ECO:0000256" key="1">
    <source>
        <dbReference type="SAM" id="MobiDB-lite"/>
    </source>
</evidence>
<gene>
    <name evidence="2" type="ORF">HNR61_001017</name>
</gene>
<dbReference type="GO" id="GO:0046677">
    <property type="term" value="P:response to antibiotic"/>
    <property type="evidence" value="ECO:0007669"/>
    <property type="project" value="InterPro"/>
</dbReference>
<proteinExistence type="predicted"/>
<dbReference type="InterPro" id="IPR052036">
    <property type="entry name" value="Hydrolase/PRTase-associated"/>
</dbReference>